<organism evidence="2 3">
    <name type="scientific">Paraburkholderia graminis</name>
    <dbReference type="NCBI Taxonomy" id="60548"/>
    <lineage>
        <taxon>Bacteria</taxon>
        <taxon>Pseudomonadati</taxon>
        <taxon>Pseudomonadota</taxon>
        <taxon>Betaproteobacteria</taxon>
        <taxon>Burkholderiales</taxon>
        <taxon>Burkholderiaceae</taxon>
        <taxon>Paraburkholderia</taxon>
    </lineage>
</organism>
<dbReference type="AlphaFoldDB" id="A0ABD5CLH7"/>
<evidence type="ECO:0000256" key="1">
    <source>
        <dbReference type="SAM" id="MobiDB-lite"/>
    </source>
</evidence>
<proteinExistence type="predicted"/>
<feature type="compositionally biased region" description="Polar residues" evidence="1">
    <location>
        <begin position="12"/>
        <end position="29"/>
    </location>
</feature>
<dbReference type="EMBL" id="JAVIZN010000002">
    <property type="protein sequence ID" value="MDR6205395.1"/>
    <property type="molecule type" value="Genomic_DNA"/>
</dbReference>
<evidence type="ECO:0000313" key="3">
    <source>
        <dbReference type="Proteomes" id="UP001245184"/>
    </source>
</evidence>
<accession>A0ABD5CLH7</accession>
<dbReference type="Proteomes" id="UP001245184">
    <property type="component" value="Unassembled WGS sequence"/>
</dbReference>
<feature type="region of interest" description="Disordered" evidence="1">
    <location>
        <begin position="1"/>
        <end position="38"/>
    </location>
</feature>
<name>A0ABD5CLH7_9BURK</name>
<evidence type="ECO:0000313" key="2">
    <source>
        <dbReference type="EMBL" id="MDR6205395.1"/>
    </source>
</evidence>
<sequence length="38" mass="4043">MTDDEEFLPELSGTQAPSAAAMSNPTPMSGHSIDQFMT</sequence>
<comment type="caution">
    <text evidence="2">The sequence shown here is derived from an EMBL/GenBank/DDBJ whole genome shotgun (WGS) entry which is preliminary data.</text>
</comment>
<protein>
    <submittedName>
        <fullName evidence="2">Uncharacterized protein</fullName>
    </submittedName>
</protein>
<gene>
    <name evidence="2" type="ORF">QF025_004115</name>
</gene>
<reference evidence="2 3" key="1">
    <citation type="submission" date="2023-08" db="EMBL/GenBank/DDBJ databases">
        <title>Genome sequencing of plant associated microbes to promote plant fitness in Sorghum bicolor and Oryza sativa.</title>
        <authorList>
            <person name="Coleman-Derr D."/>
        </authorList>
    </citation>
    <scope>NUCLEOTIDE SEQUENCE [LARGE SCALE GENOMIC DNA]</scope>
    <source>
        <strain evidence="2 3">SLBN-33</strain>
    </source>
</reference>